<dbReference type="PROSITE" id="PS50158">
    <property type="entry name" value="ZF_CCHC"/>
    <property type="match status" value="1"/>
</dbReference>
<dbReference type="GO" id="GO:0003676">
    <property type="term" value="F:nucleic acid binding"/>
    <property type="evidence" value="ECO:0007669"/>
    <property type="project" value="InterPro"/>
</dbReference>
<protein>
    <recommendedName>
        <fullName evidence="2">CCHC-type domain-containing protein</fullName>
    </recommendedName>
</protein>
<dbReference type="InterPro" id="IPR001878">
    <property type="entry name" value="Znf_CCHC"/>
</dbReference>
<keyword evidence="1" id="KW-0863">Zinc-finger</keyword>
<proteinExistence type="predicted"/>
<sequence length="210" mass="22067">MARRGISCLKCGGLGHIQRMCLENTKSVDIDEVSEVTMPLPVTEVAAQPSRPELVRVQRVVVQSAEAARKMATDRGDQVAAEVAQGEAIRQAVGEMAKPATGDKAKPTAGHVDPAGVTVADRRNSASGCYITATDRRCRASDYGVTSENLRKCATEYGVAAGDRRGGGASGYRVASDKRREDEFRRPLSVVLKGGDPLVLAAGSGPSVGN</sequence>
<keyword evidence="1" id="KW-0862">Zinc</keyword>
<reference evidence="3" key="2">
    <citation type="submission" date="2020-11" db="EMBL/GenBank/DDBJ databases">
        <authorList>
            <person name="McCartney M.A."/>
            <person name="Auch B."/>
            <person name="Kono T."/>
            <person name="Mallez S."/>
            <person name="Becker A."/>
            <person name="Gohl D.M."/>
            <person name="Silverstein K.A.T."/>
            <person name="Koren S."/>
            <person name="Bechman K.B."/>
            <person name="Herman A."/>
            <person name="Abrahante J.E."/>
            <person name="Garbe J."/>
        </authorList>
    </citation>
    <scope>NUCLEOTIDE SEQUENCE</scope>
    <source>
        <strain evidence="3">Duluth1</strain>
        <tissue evidence="3">Whole animal</tissue>
    </source>
</reference>
<feature type="domain" description="CCHC-type" evidence="2">
    <location>
        <begin position="8"/>
        <end position="21"/>
    </location>
</feature>
<dbReference type="Proteomes" id="UP000828390">
    <property type="component" value="Unassembled WGS sequence"/>
</dbReference>
<dbReference type="EMBL" id="JAIWYP010000015">
    <property type="protein sequence ID" value="KAH3699736.1"/>
    <property type="molecule type" value="Genomic_DNA"/>
</dbReference>
<evidence type="ECO:0000313" key="3">
    <source>
        <dbReference type="EMBL" id="KAH3699736.1"/>
    </source>
</evidence>
<comment type="caution">
    <text evidence="3">The sequence shown here is derived from an EMBL/GenBank/DDBJ whole genome shotgun (WGS) entry which is preliminary data.</text>
</comment>
<dbReference type="AlphaFoldDB" id="A0A9D4BLY2"/>
<evidence type="ECO:0000259" key="2">
    <source>
        <dbReference type="PROSITE" id="PS50158"/>
    </source>
</evidence>
<organism evidence="3 4">
    <name type="scientific">Dreissena polymorpha</name>
    <name type="common">Zebra mussel</name>
    <name type="synonym">Mytilus polymorpha</name>
    <dbReference type="NCBI Taxonomy" id="45954"/>
    <lineage>
        <taxon>Eukaryota</taxon>
        <taxon>Metazoa</taxon>
        <taxon>Spiralia</taxon>
        <taxon>Lophotrochozoa</taxon>
        <taxon>Mollusca</taxon>
        <taxon>Bivalvia</taxon>
        <taxon>Autobranchia</taxon>
        <taxon>Heteroconchia</taxon>
        <taxon>Euheterodonta</taxon>
        <taxon>Imparidentia</taxon>
        <taxon>Neoheterodontei</taxon>
        <taxon>Myida</taxon>
        <taxon>Dreissenoidea</taxon>
        <taxon>Dreissenidae</taxon>
        <taxon>Dreissena</taxon>
    </lineage>
</organism>
<accession>A0A9D4BLY2</accession>
<keyword evidence="1" id="KW-0479">Metal-binding</keyword>
<gene>
    <name evidence="3" type="ORF">DPMN_074697</name>
</gene>
<reference evidence="3" key="1">
    <citation type="journal article" date="2019" name="bioRxiv">
        <title>The Genome of the Zebra Mussel, Dreissena polymorpha: A Resource for Invasive Species Research.</title>
        <authorList>
            <person name="McCartney M.A."/>
            <person name="Auch B."/>
            <person name="Kono T."/>
            <person name="Mallez S."/>
            <person name="Zhang Y."/>
            <person name="Obille A."/>
            <person name="Becker A."/>
            <person name="Abrahante J.E."/>
            <person name="Garbe J."/>
            <person name="Badalamenti J.P."/>
            <person name="Herman A."/>
            <person name="Mangelson H."/>
            <person name="Liachko I."/>
            <person name="Sullivan S."/>
            <person name="Sone E.D."/>
            <person name="Koren S."/>
            <person name="Silverstein K.A.T."/>
            <person name="Beckman K.B."/>
            <person name="Gohl D.M."/>
        </authorList>
    </citation>
    <scope>NUCLEOTIDE SEQUENCE</scope>
    <source>
        <strain evidence="3">Duluth1</strain>
        <tissue evidence="3">Whole animal</tissue>
    </source>
</reference>
<evidence type="ECO:0000313" key="4">
    <source>
        <dbReference type="Proteomes" id="UP000828390"/>
    </source>
</evidence>
<evidence type="ECO:0000256" key="1">
    <source>
        <dbReference type="PROSITE-ProRule" id="PRU00047"/>
    </source>
</evidence>
<name>A0A9D4BLY2_DREPO</name>
<keyword evidence="4" id="KW-1185">Reference proteome</keyword>
<dbReference type="GO" id="GO:0008270">
    <property type="term" value="F:zinc ion binding"/>
    <property type="evidence" value="ECO:0007669"/>
    <property type="project" value="UniProtKB-KW"/>
</dbReference>